<gene>
    <name evidence="3" type="ORF">Amac_010460</name>
</gene>
<dbReference type="SMART" id="SM00530">
    <property type="entry name" value="HTH_XRE"/>
    <property type="match status" value="1"/>
</dbReference>
<dbReference type="EMBL" id="BLAE01000006">
    <property type="protein sequence ID" value="GES07451.1"/>
    <property type="molecule type" value="Genomic_DNA"/>
</dbReference>
<evidence type="ECO:0000256" key="1">
    <source>
        <dbReference type="SAM" id="MobiDB-lite"/>
    </source>
</evidence>
<dbReference type="PROSITE" id="PS50943">
    <property type="entry name" value="HTH_CROC1"/>
    <property type="match status" value="1"/>
</dbReference>
<evidence type="ECO:0000313" key="4">
    <source>
        <dbReference type="Proteomes" id="UP000331127"/>
    </source>
</evidence>
<dbReference type="Proteomes" id="UP000331127">
    <property type="component" value="Unassembled WGS sequence"/>
</dbReference>
<evidence type="ECO:0000313" key="3">
    <source>
        <dbReference type="EMBL" id="GES07451.1"/>
    </source>
</evidence>
<protein>
    <recommendedName>
        <fullName evidence="2">HTH cro/C1-type domain-containing protein</fullName>
    </recommendedName>
</protein>
<dbReference type="RefSeq" id="WP_170322330.1">
    <property type="nucleotide sequence ID" value="NZ_BAAAHL010000012.1"/>
</dbReference>
<feature type="domain" description="HTH cro/C1-type" evidence="2">
    <location>
        <begin position="48"/>
        <end position="102"/>
    </location>
</feature>
<dbReference type="Pfam" id="PF13560">
    <property type="entry name" value="HTH_31"/>
    <property type="match status" value="1"/>
</dbReference>
<proteinExistence type="predicted"/>
<reference evidence="3 4" key="1">
    <citation type="submission" date="2019-10" db="EMBL/GenBank/DDBJ databases">
        <title>Whole genome shotgun sequence of Acrocarpospora macrocephala NBRC 16266.</title>
        <authorList>
            <person name="Ichikawa N."/>
            <person name="Kimura A."/>
            <person name="Kitahashi Y."/>
            <person name="Komaki H."/>
            <person name="Oguchi A."/>
        </authorList>
    </citation>
    <scope>NUCLEOTIDE SEQUENCE [LARGE SCALE GENOMIC DNA]</scope>
    <source>
        <strain evidence="3 4">NBRC 16266</strain>
    </source>
</reference>
<name>A0A5M3WJS7_9ACTN</name>
<accession>A0A5M3WJS7</accession>
<dbReference type="GO" id="GO:0003677">
    <property type="term" value="F:DNA binding"/>
    <property type="evidence" value="ECO:0007669"/>
    <property type="project" value="InterPro"/>
</dbReference>
<comment type="caution">
    <text evidence="3">The sequence shown here is derived from an EMBL/GenBank/DDBJ whole genome shotgun (WGS) entry which is preliminary data.</text>
</comment>
<dbReference type="Gene3D" id="1.10.260.40">
    <property type="entry name" value="lambda repressor-like DNA-binding domains"/>
    <property type="match status" value="1"/>
</dbReference>
<dbReference type="CDD" id="cd00093">
    <property type="entry name" value="HTH_XRE"/>
    <property type="match status" value="1"/>
</dbReference>
<dbReference type="InterPro" id="IPR001387">
    <property type="entry name" value="Cro/C1-type_HTH"/>
</dbReference>
<dbReference type="SUPFAM" id="SSF47413">
    <property type="entry name" value="lambda repressor-like DNA-binding domains"/>
    <property type="match status" value="1"/>
</dbReference>
<dbReference type="AlphaFoldDB" id="A0A5M3WJS7"/>
<keyword evidence="4" id="KW-1185">Reference proteome</keyword>
<dbReference type="InterPro" id="IPR010982">
    <property type="entry name" value="Lambda_DNA-bd_dom_sf"/>
</dbReference>
<feature type="region of interest" description="Disordered" evidence="1">
    <location>
        <begin position="17"/>
        <end position="41"/>
    </location>
</feature>
<organism evidence="3 4">
    <name type="scientific">Acrocarpospora macrocephala</name>
    <dbReference type="NCBI Taxonomy" id="150177"/>
    <lineage>
        <taxon>Bacteria</taxon>
        <taxon>Bacillati</taxon>
        <taxon>Actinomycetota</taxon>
        <taxon>Actinomycetes</taxon>
        <taxon>Streptosporangiales</taxon>
        <taxon>Streptosporangiaceae</taxon>
        <taxon>Acrocarpospora</taxon>
    </lineage>
</organism>
<sequence length="109" mass="11849">MNATNFRQRITQAANAHADALARKDAATTDNVPAESSRAQPVPLHVRLRQAREEAGLTQGQAAEKFGCAVSGIHQIENGTIRLLPRRLEDLLSIYGVRVELVPVEDVAP</sequence>
<evidence type="ECO:0000259" key="2">
    <source>
        <dbReference type="PROSITE" id="PS50943"/>
    </source>
</evidence>